<protein>
    <submittedName>
        <fullName evidence="1">Uncharacterized protein</fullName>
    </submittedName>
</protein>
<accession>A0A7G9Y093</accession>
<name>A0A7G9Y093_9EURY</name>
<organism evidence="1">
    <name type="scientific">Candidatus Methanogaster sp. ANME-2c ERB4</name>
    <dbReference type="NCBI Taxonomy" id="2759911"/>
    <lineage>
        <taxon>Archaea</taxon>
        <taxon>Methanobacteriati</taxon>
        <taxon>Methanobacteriota</taxon>
        <taxon>Stenosarchaea group</taxon>
        <taxon>Methanomicrobia</taxon>
        <taxon>Methanosarcinales</taxon>
        <taxon>ANME-2 cluster</taxon>
        <taxon>Candidatus Methanogasteraceae</taxon>
        <taxon>Candidatus Methanogaster</taxon>
    </lineage>
</organism>
<proteinExistence type="predicted"/>
<evidence type="ECO:0000313" key="1">
    <source>
        <dbReference type="EMBL" id="QNO41427.1"/>
    </source>
</evidence>
<reference evidence="1" key="1">
    <citation type="submission" date="2020-06" db="EMBL/GenBank/DDBJ databases">
        <title>Unique genomic features of the anaerobic methanotrophic archaea.</title>
        <authorList>
            <person name="Chadwick G.L."/>
            <person name="Skennerton C.T."/>
            <person name="Laso-Perez R."/>
            <person name="Leu A.O."/>
            <person name="Speth D.R."/>
            <person name="Yu H."/>
            <person name="Morgan-Lang C."/>
            <person name="Hatzenpichler R."/>
            <person name="Goudeau D."/>
            <person name="Malmstrom R."/>
            <person name="Brazelton W.J."/>
            <person name="Woyke T."/>
            <person name="Hallam S.J."/>
            <person name="Tyson G.W."/>
            <person name="Wegener G."/>
            <person name="Boetius A."/>
            <person name="Orphan V."/>
        </authorList>
    </citation>
    <scope>NUCLEOTIDE SEQUENCE</scope>
</reference>
<dbReference type="Pfam" id="PF19641">
    <property type="entry name" value="DUF6144"/>
    <property type="match status" value="1"/>
</dbReference>
<dbReference type="AlphaFoldDB" id="A0A7G9Y093"/>
<dbReference type="InterPro" id="IPR046142">
    <property type="entry name" value="DUF6144"/>
</dbReference>
<gene>
    <name evidence="1" type="ORF">LLBHLIGG_00011</name>
</gene>
<dbReference type="EMBL" id="MT630639">
    <property type="protein sequence ID" value="QNO41427.1"/>
    <property type="molecule type" value="Genomic_DNA"/>
</dbReference>
<sequence>MESKIPKTGKIGRFARILGNETNQRILENVMLYAGEYGSFNHAQKAAWWREAIERLKREAGEETAIEIMELCGRKCCGATHRKLAEKCWKESESIEEFLDKLDESWAAGVRFELKDKDTIVWVYERCYCGQVKQTKKPFPSTTYCQCGVGWVKQLFESALGKEVGVEFVQSVSGRGQ</sequence>